<evidence type="ECO:0000313" key="2">
    <source>
        <dbReference type="EMBL" id="KAE9467422.1"/>
    </source>
</evidence>
<dbReference type="SUPFAM" id="SSF54277">
    <property type="entry name" value="CAD &amp; PB1 domains"/>
    <property type="match status" value="1"/>
</dbReference>
<comment type="caution">
    <text evidence="2">The sequence shown here is derived from an EMBL/GenBank/DDBJ whole genome shotgun (WGS) entry which is preliminary data.</text>
</comment>
<proteinExistence type="predicted"/>
<accession>A0A6A4MEI8</accession>
<dbReference type="Pfam" id="PF00564">
    <property type="entry name" value="PB1"/>
    <property type="match status" value="1"/>
</dbReference>
<name>A0A6A4MEI8_9ERIC</name>
<reference evidence="2 3" key="1">
    <citation type="journal article" date="2019" name="Genome Biol. Evol.">
        <title>The Rhododendron genome and chromosomal organization provide insight into shared whole-genome duplications across the heath family (Ericaceae).</title>
        <authorList>
            <person name="Soza V.L."/>
            <person name="Lindsley D."/>
            <person name="Waalkes A."/>
            <person name="Ramage E."/>
            <person name="Patwardhan R.P."/>
            <person name="Burton J.N."/>
            <person name="Adey A."/>
            <person name="Kumar A."/>
            <person name="Qiu R."/>
            <person name="Shendure J."/>
            <person name="Hall B."/>
        </authorList>
    </citation>
    <scope>NUCLEOTIDE SEQUENCE [LARGE SCALE GENOMIC DNA]</scope>
    <source>
        <strain evidence="2">RSF 1966-606</strain>
    </source>
</reference>
<dbReference type="CDD" id="cd06410">
    <property type="entry name" value="PB1_UP2"/>
    <property type="match status" value="1"/>
</dbReference>
<feature type="domain" description="PB1" evidence="1">
    <location>
        <begin position="35"/>
        <end position="121"/>
    </location>
</feature>
<dbReference type="InterPro" id="IPR053198">
    <property type="entry name" value="Gynoecium_Dev_Regulator"/>
</dbReference>
<evidence type="ECO:0000259" key="1">
    <source>
        <dbReference type="SMART" id="SM00666"/>
    </source>
</evidence>
<dbReference type="PANTHER" id="PTHR31066">
    <property type="entry name" value="OS05G0427100 PROTEIN-RELATED"/>
    <property type="match status" value="1"/>
</dbReference>
<dbReference type="EMBL" id="QEFC01000032">
    <property type="protein sequence ID" value="KAE9467422.1"/>
    <property type="molecule type" value="Genomic_DNA"/>
</dbReference>
<organism evidence="2 3">
    <name type="scientific">Rhododendron williamsianum</name>
    <dbReference type="NCBI Taxonomy" id="262921"/>
    <lineage>
        <taxon>Eukaryota</taxon>
        <taxon>Viridiplantae</taxon>
        <taxon>Streptophyta</taxon>
        <taxon>Embryophyta</taxon>
        <taxon>Tracheophyta</taxon>
        <taxon>Spermatophyta</taxon>
        <taxon>Magnoliopsida</taxon>
        <taxon>eudicotyledons</taxon>
        <taxon>Gunneridae</taxon>
        <taxon>Pentapetalae</taxon>
        <taxon>asterids</taxon>
        <taxon>Ericales</taxon>
        <taxon>Ericaceae</taxon>
        <taxon>Ericoideae</taxon>
        <taxon>Rhodoreae</taxon>
        <taxon>Rhododendron</taxon>
    </lineage>
</organism>
<feature type="non-terminal residue" evidence="2">
    <location>
        <position position="1"/>
    </location>
</feature>
<keyword evidence="3" id="KW-1185">Reference proteome</keyword>
<dbReference type="AlphaFoldDB" id="A0A6A4MEI8"/>
<dbReference type="SMART" id="SM00666">
    <property type="entry name" value="PB1"/>
    <property type="match status" value="1"/>
</dbReference>
<sequence>MTPISVNSNDDDNNANSNQKIKFLYSYGGKILPRPTDGKLLYAGGLTRVLSVDRSITFAELMVRFLELCGSSMTLKCKLPTEDLDVLVTITCDEELVNLIEEYSRFLLSTNKDLKITAVLFPLKSLQKISPPPSPASSLDFSSAIHPPPVTGFWCRNSWPAFGFRFPAGVRKDGGKVRY</sequence>
<dbReference type="InterPro" id="IPR000270">
    <property type="entry name" value="PB1_dom"/>
</dbReference>
<dbReference type="Gene3D" id="3.10.20.90">
    <property type="entry name" value="Phosphatidylinositol 3-kinase Catalytic Subunit, Chain A, domain 1"/>
    <property type="match status" value="1"/>
</dbReference>
<protein>
    <recommendedName>
        <fullName evidence="1">PB1 domain-containing protein</fullName>
    </recommendedName>
</protein>
<evidence type="ECO:0000313" key="3">
    <source>
        <dbReference type="Proteomes" id="UP000428333"/>
    </source>
</evidence>
<dbReference type="Proteomes" id="UP000428333">
    <property type="component" value="Linkage Group LG01"/>
</dbReference>
<gene>
    <name evidence="2" type="ORF">C3L33_00651</name>
</gene>
<dbReference type="OrthoDB" id="1914296at2759"/>
<dbReference type="PANTHER" id="PTHR31066:SF74">
    <property type="entry name" value="PB1 DOMAIN-CONTAINING PROTEIN"/>
    <property type="match status" value="1"/>
</dbReference>